<accession>A0A174PWS2</accession>
<reference evidence="13 14" key="3">
    <citation type="journal article" date="2019" name="Nat. Med.">
        <title>A library of human gut bacterial isolates paired with longitudinal multiomics data enables mechanistic microbiome research.</title>
        <authorList>
            <person name="Poyet M."/>
            <person name="Groussin M."/>
            <person name="Gibbons S.M."/>
            <person name="Avila-Pacheco J."/>
            <person name="Jiang X."/>
            <person name="Kearney S.M."/>
            <person name="Perrotta A.R."/>
            <person name="Berdy B."/>
            <person name="Zhao S."/>
            <person name="Lieberman T.D."/>
            <person name="Swanson P.K."/>
            <person name="Smith M."/>
            <person name="Roesemann S."/>
            <person name="Alexander J.E."/>
            <person name="Rich S.A."/>
            <person name="Livny J."/>
            <person name="Vlamakis H."/>
            <person name="Clish C."/>
            <person name="Bullock K."/>
            <person name="Deik A."/>
            <person name="Scott J."/>
            <person name="Pierce K.A."/>
            <person name="Xavier R.J."/>
            <person name="Alm E.J."/>
        </authorList>
    </citation>
    <scope>NUCLEOTIDE SEQUENCE [LARGE SCALE GENOMIC DNA]</scope>
    <source>
        <strain evidence="6 13">BIOML-A19</strain>
        <strain evidence="5 16">BIOML-A21</strain>
        <strain evidence="4 14">BIOML-A25</strain>
        <strain evidence="3 15">BIOML-A31</strain>
    </source>
</reference>
<dbReference type="Gene3D" id="2.60.40.2670">
    <property type="match status" value="1"/>
</dbReference>
<sequence length="269" mass="29793">MKRKNLLVFLTAACLFGCQQQDNLQDPSKEAIDFSTSIDNQSITDLLTRNSAALSLPVKNSFSTGDVISMSVSNQDYLPFALGVDSQTWDEIDTDVESVTFYAHYPELTDEAATRALGKRYRSIKGGKEHLFGIAQAIRGTKNVALKFKRMTVPVILLDEDGRPYNGKASIKLRLRNRGIQDLFNGKVELDKSAEAEDINIKKVSDGELTNLIPQETIKAGEVIGEVSIEGEKQEIVANQDVEVSAGNAIVMRFARNRVIFDGHTPLRR</sequence>
<evidence type="ECO:0000313" key="1">
    <source>
        <dbReference type="EMBL" id="CUO93844.1"/>
    </source>
</evidence>
<evidence type="ECO:0000313" key="2">
    <source>
        <dbReference type="EMBL" id="CUP65472.1"/>
    </source>
</evidence>
<dbReference type="EMBL" id="CZAI01000002">
    <property type="protein sequence ID" value="CUO93844.1"/>
    <property type="molecule type" value="Genomic_DNA"/>
</dbReference>
<dbReference type="Proteomes" id="UP000283512">
    <property type="component" value="Unassembled WGS sequence"/>
</dbReference>
<evidence type="ECO:0000313" key="6">
    <source>
        <dbReference type="EMBL" id="KAA5501748.1"/>
    </source>
</evidence>
<evidence type="ECO:0000313" key="15">
    <source>
        <dbReference type="Proteomes" id="UP000475905"/>
    </source>
</evidence>
<dbReference type="RefSeq" id="WP_005677843.1">
    <property type="nucleotide sequence ID" value="NZ_CABMOQ010000006.1"/>
</dbReference>
<evidence type="ECO:0000313" key="4">
    <source>
        <dbReference type="EMBL" id="KAA5479944.1"/>
    </source>
</evidence>
<evidence type="ECO:0000313" key="14">
    <source>
        <dbReference type="Proteomes" id="UP000427825"/>
    </source>
</evidence>
<dbReference type="Proteomes" id="UP000427825">
    <property type="component" value="Unassembled WGS sequence"/>
</dbReference>
<dbReference type="GeneID" id="75113942"/>
<evidence type="ECO:0000313" key="3">
    <source>
        <dbReference type="EMBL" id="KAA5464691.1"/>
    </source>
</evidence>
<dbReference type="Proteomes" id="UP000284689">
    <property type="component" value="Unassembled WGS sequence"/>
</dbReference>
<proteinExistence type="predicted"/>
<evidence type="ECO:0000313" key="16">
    <source>
        <dbReference type="Proteomes" id="UP000491168"/>
    </source>
</evidence>
<dbReference type="EMBL" id="QSJD01000002">
    <property type="protein sequence ID" value="RHD53293.1"/>
    <property type="molecule type" value="Genomic_DNA"/>
</dbReference>
<dbReference type="EMBL" id="VVYP01000005">
    <property type="protein sequence ID" value="KAA5464691.1"/>
    <property type="molecule type" value="Genomic_DNA"/>
</dbReference>
<dbReference type="Proteomes" id="UP000491168">
    <property type="component" value="Unassembled WGS sequence"/>
</dbReference>
<name>A0A174PWS2_9BACE</name>
<dbReference type="Proteomes" id="UP000095657">
    <property type="component" value="Unassembled WGS sequence"/>
</dbReference>
<evidence type="ECO:0000313" key="9">
    <source>
        <dbReference type="Proteomes" id="UP000095657"/>
    </source>
</evidence>
<dbReference type="AlphaFoldDB" id="A0A174PWS2"/>
<evidence type="ECO:0000313" key="12">
    <source>
        <dbReference type="Proteomes" id="UP000284689"/>
    </source>
</evidence>
<dbReference type="Proteomes" id="UP000475905">
    <property type="component" value="Unassembled WGS sequence"/>
</dbReference>
<protein>
    <submittedName>
        <fullName evidence="7">ABC transporter substrate-binding protein</fullName>
    </submittedName>
    <submittedName>
        <fullName evidence="3">Fimbrillin family protein</fullName>
    </submittedName>
</protein>
<evidence type="ECO:0000313" key="10">
    <source>
        <dbReference type="Proteomes" id="UP000095725"/>
    </source>
</evidence>
<dbReference type="KEGG" id="bcac:CGC64_10250"/>
<dbReference type="EMBL" id="VVYD01000003">
    <property type="protein sequence ID" value="KAA5501748.1"/>
    <property type="molecule type" value="Genomic_DNA"/>
</dbReference>
<dbReference type="EMBL" id="CZBL01000002">
    <property type="protein sequence ID" value="CUP65472.1"/>
    <property type="molecule type" value="Genomic_DNA"/>
</dbReference>
<evidence type="ECO:0000313" key="5">
    <source>
        <dbReference type="EMBL" id="KAA5493640.1"/>
    </source>
</evidence>
<reference evidence="11 12" key="2">
    <citation type="submission" date="2018-08" db="EMBL/GenBank/DDBJ databases">
        <title>A genome reference for cultivated species of the human gut microbiota.</title>
        <authorList>
            <person name="Zou Y."/>
            <person name="Xue W."/>
            <person name="Luo G."/>
        </authorList>
    </citation>
    <scope>NUCLEOTIDE SEQUENCE [LARGE SCALE GENOMIC DNA]</scope>
    <source>
        <strain evidence="8 11">AM16-49B</strain>
        <strain evidence="7 12">AM31-16AC</strain>
    </source>
</reference>
<evidence type="ECO:0000313" key="11">
    <source>
        <dbReference type="Proteomes" id="UP000283512"/>
    </source>
</evidence>
<dbReference type="Gene3D" id="2.60.40.2680">
    <property type="match status" value="1"/>
</dbReference>
<dbReference type="EMBL" id="QRKD01000016">
    <property type="protein sequence ID" value="RHH87719.1"/>
    <property type="molecule type" value="Genomic_DNA"/>
</dbReference>
<evidence type="ECO:0000313" key="8">
    <source>
        <dbReference type="EMBL" id="RHH87719.1"/>
    </source>
</evidence>
<evidence type="ECO:0000313" key="13">
    <source>
        <dbReference type="Proteomes" id="UP000368418"/>
    </source>
</evidence>
<reference evidence="9 10" key="1">
    <citation type="submission" date="2015-09" db="EMBL/GenBank/DDBJ databases">
        <authorList>
            <consortium name="Pathogen Informatics"/>
        </authorList>
    </citation>
    <scope>NUCLEOTIDE SEQUENCE [LARGE SCALE GENOMIC DNA]</scope>
    <source>
        <strain evidence="1 9">2789STDY5834880</strain>
        <strain evidence="2 10">2789STDY5834946</strain>
    </source>
</reference>
<gene>
    <name evidence="8" type="ORF">DW190_15505</name>
    <name evidence="7" type="ORF">DW794_01875</name>
    <name evidence="1" type="ORF">ERS852494_01147</name>
    <name evidence="2" type="ORF">ERS852558_00698</name>
    <name evidence="6" type="ORF">F2Y31_06320</name>
    <name evidence="5" type="ORF">F2Y35_05555</name>
    <name evidence="3" type="ORF">F2Y36_06195</name>
    <name evidence="4" type="ORF">F2Y39_04875</name>
</gene>
<dbReference type="EMBL" id="VVYJ01000002">
    <property type="protein sequence ID" value="KAA5479944.1"/>
    <property type="molecule type" value="Genomic_DNA"/>
</dbReference>
<evidence type="ECO:0000313" key="7">
    <source>
        <dbReference type="EMBL" id="RHD53293.1"/>
    </source>
</evidence>
<dbReference type="EMBL" id="VVYF01000005">
    <property type="protein sequence ID" value="KAA5493640.1"/>
    <property type="molecule type" value="Genomic_DNA"/>
</dbReference>
<organism evidence="2 10">
    <name type="scientific">Bacteroides caccae</name>
    <dbReference type="NCBI Taxonomy" id="47678"/>
    <lineage>
        <taxon>Bacteria</taxon>
        <taxon>Pseudomonadati</taxon>
        <taxon>Bacteroidota</taxon>
        <taxon>Bacteroidia</taxon>
        <taxon>Bacteroidales</taxon>
        <taxon>Bacteroidaceae</taxon>
        <taxon>Bacteroides</taxon>
    </lineage>
</organism>
<dbReference type="Proteomes" id="UP000095725">
    <property type="component" value="Unassembled WGS sequence"/>
</dbReference>
<dbReference type="Proteomes" id="UP000368418">
    <property type="component" value="Unassembled WGS sequence"/>
</dbReference>